<reference evidence="3" key="1">
    <citation type="submission" date="2016-09" db="EMBL/GenBank/DDBJ databases">
        <authorList>
            <person name="Jeantristanb JTB J.-T."/>
            <person name="Ricardo R."/>
        </authorList>
    </citation>
    <scope>NUCLEOTIDE SEQUENCE [LARGE SCALE GENOMIC DNA]</scope>
</reference>
<evidence type="ECO:0000256" key="1">
    <source>
        <dbReference type="SAM" id="MobiDB-lite"/>
    </source>
</evidence>
<dbReference type="EMBL" id="FMSP01000019">
    <property type="protein sequence ID" value="SCV73727.1"/>
    <property type="molecule type" value="Genomic_DNA"/>
</dbReference>
<gene>
    <name evidence="2" type="ORF">BQ2448_6157</name>
</gene>
<name>A0A238FKE1_9BASI</name>
<evidence type="ECO:0000313" key="2">
    <source>
        <dbReference type="EMBL" id="SCV73727.1"/>
    </source>
</evidence>
<accession>A0A238FKE1</accession>
<keyword evidence="3" id="KW-1185">Reference proteome</keyword>
<proteinExistence type="predicted"/>
<feature type="region of interest" description="Disordered" evidence="1">
    <location>
        <begin position="41"/>
        <end position="72"/>
    </location>
</feature>
<dbReference type="AlphaFoldDB" id="A0A238FKE1"/>
<evidence type="ECO:0000313" key="3">
    <source>
        <dbReference type="Proteomes" id="UP000198372"/>
    </source>
</evidence>
<organism evidence="2 3">
    <name type="scientific">Microbotryum intermedium</name>
    <dbReference type="NCBI Taxonomy" id="269621"/>
    <lineage>
        <taxon>Eukaryota</taxon>
        <taxon>Fungi</taxon>
        <taxon>Dikarya</taxon>
        <taxon>Basidiomycota</taxon>
        <taxon>Pucciniomycotina</taxon>
        <taxon>Microbotryomycetes</taxon>
        <taxon>Microbotryales</taxon>
        <taxon>Microbotryaceae</taxon>
        <taxon>Microbotryum</taxon>
    </lineage>
</organism>
<feature type="compositionally biased region" description="Polar residues" evidence="1">
    <location>
        <begin position="49"/>
        <end position="66"/>
    </location>
</feature>
<dbReference type="Proteomes" id="UP000198372">
    <property type="component" value="Unassembled WGS sequence"/>
</dbReference>
<protein>
    <submittedName>
        <fullName evidence="2">BQ2448_6157 protein</fullName>
    </submittedName>
</protein>
<sequence>MAEIVRSLNIMSSCKVEAAVDGGPLKIIVFGSAGDSGGERGRYAGGAFDSSTRLSGSDTGSRTEGNAPTAHGLGAAGVGLTLRFLGARTLPSREERSKVSVHCSLLSSNGSYTMDVPGWHNGSGTFAARWRFDTNGFRINREVPVADGRCEGEDEGGSEHVELFKDMLMSVSKAQG</sequence>